<dbReference type="EMBL" id="LN899821">
    <property type="protein sequence ID" value="CUV21335.1"/>
    <property type="molecule type" value="Genomic_DNA"/>
</dbReference>
<accession>A0A0S4UGM3</accession>
<sequence length="32" mass="3285">MLDGKLDIIEEGEAAARGHGIQVPSASTLPHA</sequence>
<gene>
    <name evidence="1" type="ORF">PSS4_v1_2980001</name>
</gene>
<reference evidence="1" key="1">
    <citation type="submission" date="2015-10" db="EMBL/GenBank/DDBJ databases">
        <authorList>
            <person name="Gilbert D.G."/>
        </authorList>
    </citation>
    <scope>NUCLEOTIDE SEQUENCE</scope>
    <source>
        <strain evidence="1">Phyl III-seqv23</strain>
    </source>
</reference>
<proteinExistence type="predicted"/>
<dbReference type="AlphaFoldDB" id="A0A0S4UGM3"/>
<name>A0A0S4UGM3_RALSL</name>
<protein>
    <submittedName>
        <fullName evidence="1">Uncharacterized protein</fullName>
    </submittedName>
</protein>
<evidence type="ECO:0000313" key="1">
    <source>
        <dbReference type="EMBL" id="CUV21335.1"/>
    </source>
</evidence>
<organism evidence="1">
    <name type="scientific">Ralstonia solanacearum</name>
    <name type="common">Pseudomonas solanacearum</name>
    <dbReference type="NCBI Taxonomy" id="305"/>
    <lineage>
        <taxon>Bacteria</taxon>
        <taxon>Pseudomonadati</taxon>
        <taxon>Pseudomonadota</taxon>
        <taxon>Betaproteobacteria</taxon>
        <taxon>Burkholderiales</taxon>
        <taxon>Burkholderiaceae</taxon>
        <taxon>Ralstonia</taxon>
        <taxon>Ralstonia solanacearum species complex</taxon>
    </lineage>
</organism>